<evidence type="ECO:0000313" key="4">
    <source>
        <dbReference type="Proteomes" id="UP000663854"/>
    </source>
</evidence>
<dbReference type="Proteomes" id="UP000663870">
    <property type="component" value="Unassembled WGS sequence"/>
</dbReference>
<evidence type="ECO:0000313" key="5">
    <source>
        <dbReference type="Proteomes" id="UP000663870"/>
    </source>
</evidence>
<dbReference type="AlphaFoldDB" id="A0A815RT25"/>
<keyword evidence="1" id="KW-0472">Membrane</keyword>
<keyword evidence="1" id="KW-1133">Transmembrane helix</keyword>
<keyword evidence="5" id="KW-1185">Reference proteome</keyword>
<feature type="transmembrane region" description="Helical" evidence="1">
    <location>
        <begin position="6"/>
        <end position="24"/>
    </location>
</feature>
<feature type="non-terminal residue" evidence="2">
    <location>
        <position position="106"/>
    </location>
</feature>
<evidence type="ECO:0000313" key="3">
    <source>
        <dbReference type="EMBL" id="CAF1648517.1"/>
    </source>
</evidence>
<gene>
    <name evidence="3" type="ORF">JXQ802_LOCUS54234</name>
    <name evidence="2" type="ORF">PYM288_LOCUS37804</name>
</gene>
<reference evidence="2" key="1">
    <citation type="submission" date="2021-02" db="EMBL/GenBank/DDBJ databases">
        <authorList>
            <person name="Nowell W R."/>
        </authorList>
    </citation>
    <scope>NUCLEOTIDE SEQUENCE</scope>
</reference>
<evidence type="ECO:0000313" key="2">
    <source>
        <dbReference type="EMBL" id="CAF1482055.1"/>
    </source>
</evidence>
<dbReference type="EMBL" id="CAJNOL010010254">
    <property type="protein sequence ID" value="CAF1648517.1"/>
    <property type="molecule type" value="Genomic_DNA"/>
</dbReference>
<dbReference type="EMBL" id="CAJNOH010008558">
    <property type="protein sequence ID" value="CAF1482055.1"/>
    <property type="molecule type" value="Genomic_DNA"/>
</dbReference>
<evidence type="ECO:0000256" key="1">
    <source>
        <dbReference type="SAM" id="Phobius"/>
    </source>
</evidence>
<protein>
    <submittedName>
        <fullName evidence="2">Uncharacterized protein</fullName>
    </submittedName>
</protein>
<sequence>MEIFGNVLPSIITIISNILSVYRIHQSNRLTSNYILPCRRRTDDTRRVVLVITVECLFAIINSWFSDIILSLVYCKRNLLADDDCPMFLKQNINLLIMFDMFNSIS</sequence>
<keyword evidence="1" id="KW-0812">Transmembrane</keyword>
<feature type="transmembrane region" description="Helical" evidence="1">
    <location>
        <begin position="45"/>
        <end position="65"/>
    </location>
</feature>
<accession>A0A815RT25</accession>
<proteinExistence type="predicted"/>
<comment type="caution">
    <text evidence="2">The sequence shown here is derived from an EMBL/GenBank/DDBJ whole genome shotgun (WGS) entry which is preliminary data.</text>
</comment>
<dbReference type="Proteomes" id="UP000663854">
    <property type="component" value="Unassembled WGS sequence"/>
</dbReference>
<name>A0A815RT25_9BILA</name>
<organism evidence="2 4">
    <name type="scientific">Rotaria sordida</name>
    <dbReference type="NCBI Taxonomy" id="392033"/>
    <lineage>
        <taxon>Eukaryota</taxon>
        <taxon>Metazoa</taxon>
        <taxon>Spiralia</taxon>
        <taxon>Gnathifera</taxon>
        <taxon>Rotifera</taxon>
        <taxon>Eurotatoria</taxon>
        <taxon>Bdelloidea</taxon>
        <taxon>Philodinida</taxon>
        <taxon>Philodinidae</taxon>
        <taxon>Rotaria</taxon>
    </lineage>
</organism>